<dbReference type="RefSeq" id="WP_111419461.1">
    <property type="nucleotide sequence ID" value="NZ_NPEX01000075.1"/>
</dbReference>
<evidence type="ECO:0000313" key="9">
    <source>
        <dbReference type="EMBL" id="RAI43708.1"/>
    </source>
</evidence>
<dbReference type="InterPro" id="IPR003358">
    <property type="entry name" value="tRNA_(Gua-N-7)_MeTrfase_Trmb"/>
</dbReference>
<comment type="caution">
    <text evidence="7">Lacks conserved residue(s) required for the propagation of feature annotation.</text>
</comment>
<dbReference type="PANTHER" id="PTHR23417:SF14">
    <property type="entry name" value="PENTACOTRIPEPTIDE-REPEAT REGION OF PRORP DOMAIN-CONTAINING PROTEIN"/>
    <property type="match status" value="1"/>
</dbReference>
<feature type="binding site" evidence="7">
    <location>
        <position position="154"/>
    </location>
    <ligand>
        <name>substrate</name>
    </ligand>
</feature>
<evidence type="ECO:0000256" key="6">
    <source>
        <dbReference type="ARBA" id="ARBA00022694"/>
    </source>
</evidence>
<dbReference type="EMBL" id="NPEX01000075">
    <property type="protein sequence ID" value="RAI43708.1"/>
    <property type="molecule type" value="Genomic_DNA"/>
</dbReference>
<evidence type="ECO:0000256" key="3">
    <source>
        <dbReference type="ARBA" id="ARBA00022603"/>
    </source>
</evidence>
<dbReference type="GO" id="GO:0043527">
    <property type="term" value="C:tRNA methyltransferase complex"/>
    <property type="evidence" value="ECO:0007669"/>
    <property type="project" value="TreeGrafter"/>
</dbReference>
<feature type="binding site" evidence="7">
    <location>
        <position position="186"/>
    </location>
    <ligand>
        <name>substrate</name>
    </ligand>
</feature>
<evidence type="ECO:0000256" key="5">
    <source>
        <dbReference type="ARBA" id="ARBA00022691"/>
    </source>
</evidence>
<dbReference type="HAMAP" id="MF_01057">
    <property type="entry name" value="tRNA_methyltr_TrmB"/>
    <property type="match status" value="1"/>
</dbReference>
<feature type="binding site" evidence="7">
    <location>
        <position position="150"/>
    </location>
    <ligand>
        <name>S-adenosyl-L-methionine</name>
        <dbReference type="ChEBI" id="CHEBI:59789"/>
    </ligand>
</feature>
<reference evidence="9 10" key="1">
    <citation type="submission" date="2017-07" db="EMBL/GenBank/DDBJ databases">
        <title>Draft Genome Sequences of Select Purple Nonsulfur Bacteria.</title>
        <authorList>
            <person name="Lasarre B."/>
            <person name="Mckinlay J.B."/>
        </authorList>
    </citation>
    <scope>NUCLEOTIDE SEQUENCE [LARGE SCALE GENOMIC DNA]</scope>
    <source>
        <strain evidence="9 10">DSM 5909</strain>
    </source>
</reference>
<dbReference type="AlphaFoldDB" id="A0A327L7P1"/>
<evidence type="ECO:0000256" key="2">
    <source>
        <dbReference type="ARBA" id="ARBA00003015"/>
    </source>
</evidence>
<dbReference type="Gene3D" id="3.40.50.150">
    <property type="entry name" value="Vaccinia Virus protein VP39"/>
    <property type="match status" value="1"/>
</dbReference>
<proteinExistence type="inferred from homology"/>
<comment type="caution">
    <text evidence="9">The sequence shown here is derived from an EMBL/GenBank/DDBJ whole genome shotgun (WGS) entry which is preliminary data.</text>
</comment>
<dbReference type="OrthoDB" id="9802090at2"/>
<name>A0A327L7P1_9BRAD</name>
<evidence type="ECO:0000256" key="1">
    <source>
        <dbReference type="ARBA" id="ARBA00000142"/>
    </source>
</evidence>
<dbReference type="NCBIfam" id="TIGR00091">
    <property type="entry name" value="tRNA (guanosine(46)-N7)-methyltransferase TrmB"/>
    <property type="match status" value="1"/>
</dbReference>
<keyword evidence="6 7" id="KW-0819">tRNA processing</keyword>
<comment type="catalytic activity">
    <reaction evidence="1 7">
        <text>guanosine(46) in tRNA + S-adenosyl-L-methionine = N(7)-methylguanosine(46) in tRNA + S-adenosyl-L-homocysteine</text>
        <dbReference type="Rhea" id="RHEA:42708"/>
        <dbReference type="Rhea" id="RHEA-COMP:10188"/>
        <dbReference type="Rhea" id="RHEA-COMP:10189"/>
        <dbReference type="ChEBI" id="CHEBI:57856"/>
        <dbReference type="ChEBI" id="CHEBI:59789"/>
        <dbReference type="ChEBI" id="CHEBI:74269"/>
        <dbReference type="ChEBI" id="CHEBI:74480"/>
        <dbReference type="EC" id="2.1.1.33"/>
    </reaction>
</comment>
<keyword evidence="3 7" id="KW-0489">Methyltransferase</keyword>
<feature type="region of interest" description="Disordered" evidence="8">
    <location>
        <begin position="1"/>
        <end position="23"/>
    </location>
</feature>
<gene>
    <name evidence="7" type="primary">trmB</name>
    <name evidence="9" type="ORF">CH341_12985</name>
</gene>
<dbReference type="PANTHER" id="PTHR23417">
    <property type="entry name" value="3-DEOXY-D-MANNO-OCTULOSONIC-ACID TRANSFERASE/TRNA GUANINE-N 7 - -METHYLTRANSFERASE"/>
    <property type="match status" value="1"/>
</dbReference>
<protein>
    <recommendedName>
        <fullName evidence="7">tRNA (guanine-N(7)-)-methyltransferase</fullName>
        <ecNumber evidence="7">2.1.1.33</ecNumber>
    </recommendedName>
    <alternativeName>
        <fullName evidence="7">tRNA (guanine(46)-N(7))-methyltransferase</fullName>
    </alternativeName>
    <alternativeName>
        <fullName evidence="7">tRNA(m7G46)-methyltransferase</fullName>
    </alternativeName>
</protein>
<keyword evidence="10" id="KW-1185">Reference proteome</keyword>
<dbReference type="GO" id="GO:0008176">
    <property type="term" value="F:tRNA (guanine(46)-N7)-methyltransferase activity"/>
    <property type="evidence" value="ECO:0007669"/>
    <property type="project" value="UniProtKB-UniRule"/>
</dbReference>
<dbReference type="PROSITE" id="PS51625">
    <property type="entry name" value="SAM_MT_TRMB"/>
    <property type="match status" value="1"/>
</dbReference>
<dbReference type="Pfam" id="PF02390">
    <property type="entry name" value="Methyltransf_4"/>
    <property type="match status" value="1"/>
</dbReference>
<dbReference type="UniPathway" id="UPA00989"/>
<organism evidence="9 10">
    <name type="scientific">Rhodoplanes roseus</name>
    <dbReference type="NCBI Taxonomy" id="29409"/>
    <lineage>
        <taxon>Bacteria</taxon>
        <taxon>Pseudomonadati</taxon>
        <taxon>Pseudomonadota</taxon>
        <taxon>Alphaproteobacteria</taxon>
        <taxon>Hyphomicrobiales</taxon>
        <taxon>Nitrobacteraceae</taxon>
        <taxon>Rhodoplanes</taxon>
    </lineage>
</organism>
<comment type="similarity">
    <text evidence="7">Belongs to the class I-like SAM-binding methyltransferase superfamily. TrmB family.</text>
</comment>
<feature type="binding site" evidence="7">
    <location>
        <begin position="224"/>
        <end position="227"/>
    </location>
    <ligand>
        <name>substrate</name>
    </ligand>
</feature>
<evidence type="ECO:0000256" key="8">
    <source>
        <dbReference type="SAM" id="MobiDB-lite"/>
    </source>
</evidence>
<keyword evidence="4 7" id="KW-0808">Transferase</keyword>
<feature type="binding site" evidence="7">
    <location>
        <position position="76"/>
    </location>
    <ligand>
        <name>S-adenosyl-L-methionine</name>
        <dbReference type="ChEBI" id="CHEBI:59789"/>
    </ligand>
</feature>
<dbReference type="EC" id="2.1.1.33" evidence="7"/>
<dbReference type="Proteomes" id="UP000249130">
    <property type="component" value="Unassembled WGS sequence"/>
</dbReference>
<dbReference type="SUPFAM" id="SSF53335">
    <property type="entry name" value="S-adenosyl-L-methionine-dependent methyltransferases"/>
    <property type="match status" value="1"/>
</dbReference>
<dbReference type="InterPro" id="IPR029063">
    <property type="entry name" value="SAM-dependent_MTases_sf"/>
</dbReference>
<feature type="compositionally biased region" description="Basic and acidic residues" evidence="8">
    <location>
        <begin position="1"/>
        <end position="14"/>
    </location>
</feature>
<sequence>MTDDPDHGDPDHGDPASAEQRPARAFFGRRKGHTLRRHHTDLLDTLLPRLAVDLSQPAPRPLGALLDPPVETVRLEIGFGGGEHLVAQAAADPACGFIGCEGFVNGVAQLLAHVEANGISNIRVHHGDAAELLAWLPDASLGRVDLLYPDPWRKRRHWKRRFVQDETVATLARILADGGEFRFASDWEHYAAWTLEHLLRSPDFEWTAERAADWRAPWAGFTRTRYEAKAIREGRSPCYLVFRRRPRAAGAGPG</sequence>
<evidence type="ECO:0000313" key="10">
    <source>
        <dbReference type="Proteomes" id="UP000249130"/>
    </source>
</evidence>
<accession>A0A327L7P1</accession>
<feature type="binding site" evidence="7">
    <location>
        <position position="101"/>
    </location>
    <ligand>
        <name>S-adenosyl-L-methionine</name>
        <dbReference type="ChEBI" id="CHEBI:59789"/>
    </ligand>
</feature>
<comment type="function">
    <text evidence="2 7">Catalyzes the formation of N(7)-methylguanine at position 46 (m7G46) in tRNA.</text>
</comment>
<comment type="pathway">
    <text evidence="7">tRNA modification; N(7)-methylguanine-tRNA biosynthesis.</text>
</comment>
<evidence type="ECO:0000256" key="7">
    <source>
        <dbReference type="HAMAP-Rule" id="MF_01057"/>
    </source>
</evidence>
<dbReference type="InterPro" id="IPR055361">
    <property type="entry name" value="tRNA_methyltr_TrmB_bact"/>
</dbReference>
<evidence type="ECO:0000256" key="4">
    <source>
        <dbReference type="ARBA" id="ARBA00022679"/>
    </source>
</evidence>
<feature type="binding site" evidence="7">
    <location>
        <position position="128"/>
    </location>
    <ligand>
        <name>S-adenosyl-L-methionine</name>
        <dbReference type="ChEBI" id="CHEBI:59789"/>
    </ligand>
</feature>
<keyword evidence="5 7" id="KW-0949">S-adenosyl-L-methionine</keyword>